<accession>A0A9K3P099</accession>
<evidence type="ECO:0000313" key="1">
    <source>
        <dbReference type="EMBL" id="KAF5819259.1"/>
    </source>
</evidence>
<dbReference type="AlphaFoldDB" id="A0A9K3P099"/>
<proteinExistence type="predicted"/>
<keyword evidence="2" id="KW-1185">Reference proteome</keyword>
<organism evidence="1 2">
    <name type="scientific">Helianthus annuus</name>
    <name type="common">Common sunflower</name>
    <dbReference type="NCBI Taxonomy" id="4232"/>
    <lineage>
        <taxon>Eukaryota</taxon>
        <taxon>Viridiplantae</taxon>
        <taxon>Streptophyta</taxon>
        <taxon>Embryophyta</taxon>
        <taxon>Tracheophyta</taxon>
        <taxon>Spermatophyta</taxon>
        <taxon>Magnoliopsida</taxon>
        <taxon>eudicotyledons</taxon>
        <taxon>Gunneridae</taxon>
        <taxon>Pentapetalae</taxon>
        <taxon>asterids</taxon>
        <taxon>campanulids</taxon>
        <taxon>Asterales</taxon>
        <taxon>Asteraceae</taxon>
        <taxon>Asteroideae</taxon>
        <taxon>Heliantheae alliance</taxon>
        <taxon>Heliantheae</taxon>
        <taxon>Helianthus</taxon>
    </lineage>
</organism>
<gene>
    <name evidence="1" type="ORF">HanXRQr2_Chr02g0075611</name>
</gene>
<dbReference type="Proteomes" id="UP000215914">
    <property type="component" value="Unassembled WGS sequence"/>
</dbReference>
<dbReference type="Gramene" id="mRNA:HanXRQr2_Chr02g0075611">
    <property type="protein sequence ID" value="CDS:HanXRQr2_Chr02g0075611.1"/>
    <property type="gene ID" value="HanXRQr2_Chr02g0075611"/>
</dbReference>
<protein>
    <submittedName>
        <fullName evidence="1">Uncharacterized protein</fullName>
    </submittedName>
</protein>
<evidence type="ECO:0000313" key="2">
    <source>
        <dbReference type="Proteomes" id="UP000215914"/>
    </source>
</evidence>
<name>A0A9K3P099_HELAN</name>
<sequence length="74" mass="8487">MKVYGYKHKVYNLFANSLKCVCVCVFQQSFSNSPSVHLSNTNTLHGYLYPYTAGLGRRIDRWSEGSSFDDNKLE</sequence>
<dbReference type="EMBL" id="MNCJ02000317">
    <property type="protein sequence ID" value="KAF5819259.1"/>
    <property type="molecule type" value="Genomic_DNA"/>
</dbReference>
<reference evidence="1" key="1">
    <citation type="journal article" date="2017" name="Nature">
        <title>The sunflower genome provides insights into oil metabolism, flowering and Asterid evolution.</title>
        <authorList>
            <person name="Badouin H."/>
            <person name="Gouzy J."/>
            <person name="Grassa C.J."/>
            <person name="Murat F."/>
            <person name="Staton S.E."/>
            <person name="Cottret L."/>
            <person name="Lelandais-Briere C."/>
            <person name="Owens G.L."/>
            <person name="Carrere S."/>
            <person name="Mayjonade B."/>
            <person name="Legrand L."/>
            <person name="Gill N."/>
            <person name="Kane N.C."/>
            <person name="Bowers J.E."/>
            <person name="Hubner S."/>
            <person name="Bellec A."/>
            <person name="Berard A."/>
            <person name="Berges H."/>
            <person name="Blanchet N."/>
            <person name="Boniface M.C."/>
            <person name="Brunel D."/>
            <person name="Catrice O."/>
            <person name="Chaidir N."/>
            <person name="Claudel C."/>
            <person name="Donnadieu C."/>
            <person name="Faraut T."/>
            <person name="Fievet G."/>
            <person name="Helmstetter N."/>
            <person name="King M."/>
            <person name="Knapp S.J."/>
            <person name="Lai Z."/>
            <person name="Le Paslier M.C."/>
            <person name="Lippi Y."/>
            <person name="Lorenzon L."/>
            <person name="Mandel J.R."/>
            <person name="Marage G."/>
            <person name="Marchand G."/>
            <person name="Marquand E."/>
            <person name="Bret-Mestries E."/>
            <person name="Morien E."/>
            <person name="Nambeesan S."/>
            <person name="Nguyen T."/>
            <person name="Pegot-Espagnet P."/>
            <person name="Pouilly N."/>
            <person name="Raftis F."/>
            <person name="Sallet E."/>
            <person name="Schiex T."/>
            <person name="Thomas J."/>
            <person name="Vandecasteele C."/>
            <person name="Vares D."/>
            <person name="Vear F."/>
            <person name="Vautrin S."/>
            <person name="Crespi M."/>
            <person name="Mangin B."/>
            <person name="Burke J.M."/>
            <person name="Salse J."/>
            <person name="Munos S."/>
            <person name="Vincourt P."/>
            <person name="Rieseberg L.H."/>
            <person name="Langlade N.B."/>
        </authorList>
    </citation>
    <scope>NUCLEOTIDE SEQUENCE</scope>
    <source>
        <tissue evidence="1">Leaves</tissue>
    </source>
</reference>
<comment type="caution">
    <text evidence="1">The sequence shown here is derived from an EMBL/GenBank/DDBJ whole genome shotgun (WGS) entry which is preliminary data.</text>
</comment>
<reference evidence="1" key="2">
    <citation type="submission" date="2020-06" db="EMBL/GenBank/DDBJ databases">
        <title>Helianthus annuus Genome sequencing and assembly Release 2.</title>
        <authorList>
            <person name="Gouzy J."/>
            <person name="Langlade N."/>
            <person name="Munos S."/>
        </authorList>
    </citation>
    <scope>NUCLEOTIDE SEQUENCE</scope>
    <source>
        <tissue evidence="1">Leaves</tissue>
    </source>
</reference>